<dbReference type="PANTHER" id="PTHR46402">
    <property type="entry name" value="SET AND MYND DOMAIN-CONTAINING PROTEIN 5"/>
    <property type="match status" value="1"/>
</dbReference>
<keyword evidence="2" id="KW-0808">Transferase</keyword>
<gene>
    <name evidence="4" type="ORF">C8F04DRAFT_57524</name>
</gene>
<dbReference type="PANTHER" id="PTHR46402:SF2">
    <property type="entry name" value="HISTONE-LYSINE N-TRIMETHYLTRANSFERASE SMYD5"/>
    <property type="match status" value="1"/>
</dbReference>
<sequence>MFCHTFHRPLHEESVNAKLTVEEKKIATILRKPLPAEVEKALFDYDTGFLRGLGRMSLNLEAHGGLYTLHSHLNHTCVPNVSVRHLDQRRALADIEPGQELLITYVNPAADTGSAAPRSRREDSYASVLGAPKKVATGRRQRAWAIWRVS</sequence>
<dbReference type="InterPro" id="IPR046341">
    <property type="entry name" value="SET_dom_sf"/>
</dbReference>
<comment type="caution">
    <text evidence="4">The sequence shown here is derived from an EMBL/GenBank/DDBJ whole genome shotgun (WGS) entry which is preliminary data.</text>
</comment>
<dbReference type="Gene3D" id="2.170.270.10">
    <property type="entry name" value="SET domain"/>
    <property type="match status" value="1"/>
</dbReference>
<keyword evidence="1" id="KW-0489">Methyltransferase</keyword>
<evidence type="ECO:0000313" key="5">
    <source>
        <dbReference type="Proteomes" id="UP001218188"/>
    </source>
</evidence>
<evidence type="ECO:0000256" key="3">
    <source>
        <dbReference type="ARBA" id="ARBA00022691"/>
    </source>
</evidence>
<evidence type="ECO:0000256" key="1">
    <source>
        <dbReference type="ARBA" id="ARBA00022603"/>
    </source>
</evidence>
<reference evidence="4" key="1">
    <citation type="submission" date="2023-03" db="EMBL/GenBank/DDBJ databases">
        <title>Massive genome expansion in bonnet fungi (Mycena s.s.) driven by repeated elements and novel gene families across ecological guilds.</title>
        <authorList>
            <consortium name="Lawrence Berkeley National Laboratory"/>
            <person name="Harder C.B."/>
            <person name="Miyauchi S."/>
            <person name="Viragh M."/>
            <person name="Kuo A."/>
            <person name="Thoen E."/>
            <person name="Andreopoulos B."/>
            <person name="Lu D."/>
            <person name="Skrede I."/>
            <person name="Drula E."/>
            <person name="Henrissat B."/>
            <person name="Morin E."/>
            <person name="Kohler A."/>
            <person name="Barry K."/>
            <person name="LaButti K."/>
            <person name="Morin E."/>
            <person name="Salamov A."/>
            <person name="Lipzen A."/>
            <person name="Mereny Z."/>
            <person name="Hegedus B."/>
            <person name="Baldrian P."/>
            <person name="Stursova M."/>
            <person name="Weitz H."/>
            <person name="Taylor A."/>
            <person name="Grigoriev I.V."/>
            <person name="Nagy L.G."/>
            <person name="Martin F."/>
            <person name="Kauserud H."/>
        </authorList>
    </citation>
    <scope>NUCLEOTIDE SEQUENCE</scope>
    <source>
        <strain evidence="4">CBHHK200</strain>
    </source>
</reference>
<dbReference type="Proteomes" id="UP001218188">
    <property type="component" value="Unassembled WGS sequence"/>
</dbReference>
<evidence type="ECO:0008006" key="6">
    <source>
        <dbReference type="Google" id="ProtNLM"/>
    </source>
</evidence>
<keyword evidence="3" id="KW-0949">S-adenosyl-L-methionine</keyword>
<name>A0AAD6TEN8_9AGAR</name>
<dbReference type="GO" id="GO:0045814">
    <property type="term" value="P:negative regulation of gene expression, epigenetic"/>
    <property type="evidence" value="ECO:0007669"/>
    <property type="project" value="TreeGrafter"/>
</dbReference>
<keyword evidence="5" id="KW-1185">Reference proteome</keyword>
<protein>
    <recommendedName>
        <fullName evidence="6">SET domain-containing protein</fullName>
    </recommendedName>
</protein>
<evidence type="ECO:0000256" key="2">
    <source>
        <dbReference type="ARBA" id="ARBA00022679"/>
    </source>
</evidence>
<organism evidence="4 5">
    <name type="scientific">Mycena alexandri</name>
    <dbReference type="NCBI Taxonomy" id="1745969"/>
    <lineage>
        <taxon>Eukaryota</taxon>
        <taxon>Fungi</taxon>
        <taxon>Dikarya</taxon>
        <taxon>Basidiomycota</taxon>
        <taxon>Agaricomycotina</taxon>
        <taxon>Agaricomycetes</taxon>
        <taxon>Agaricomycetidae</taxon>
        <taxon>Agaricales</taxon>
        <taxon>Marasmiineae</taxon>
        <taxon>Mycenaceae</taxon>
        <taxon>Mycena</taxon>
    </lineage>
</organism>
<dbReference type="GO" id="GO:0032259">
    <property type="term" value="P:methylation"/>
    <property type="evidence" value="ECO:0007669"/>
    <property type="project" value="UniProtKB-KW"/>
</dbReference>
<evidence type="ECO:0000313" key="4">
    <source>
        <dbReference type="EMBL" id="KAJ7042933.1"/>
    </source>
</evidence>
<dbReference type="SUPFAM" id="SSF82199">
    <property type="entry name" value="SET domain"/>
    <property type="match status" value="1"/>
</dbReference>
<proteinExistence type="predicted"/>
<dbReference type="GO" id="GO:0042799">
    <property type="term" value="F:histone H4K20 methyltransferase activity"/>
    <property type="evidence" value="ECO:0007669"/>
    <property type="project" value="TreeGrafter"/>
</dbReference>
<dbReference type="EMBL" id="JARJCM010000011">
    <property type="protein sequence ID" value="KAJ7042933.1"/>
    <property type="molecule type" value="Genomic_DNA"/>
</dbReference>
<accession>A0AAD6TEN8</accession>
<dbReference type="AlphaFoldDB" id="A0AAD6TEN8"/>